<dbReference type="GO" id="GO:0070987">
    <property type="term" value="P:error-free translesion synthesis"/>
    <property type="evidence" value="ECO:0007669"/>
    <property type="project" value="TreeGrafter"/>
</dbReference>
<gene>
    <name evidence="3" type="ORF">B0H66DRAFT_116282</name>
</gene>
<evidence type="ECO:0000313" key="4">
    <source>
        <dbReference type="Proteomes" id="UP001283341"/>
    </source>
</evidence>
<protein>
    <recommendedName>
        <fullName evidence="2">BRCT domain-containing protein</fullName>
    </recommendedName>
</protein>
<name>A0AAE0IHY3_9PEZI</name>
<dbReference type="PANTHER" id="PTHR45990:SF1">
    <property type="entry name" value="DNA REPAIR PROTEIN REV1"/>
    <property type="match status" value="1"/>
</dbReference>
<feature type="compositionally biased region" description="Basic and acidic residues" evidence="1">
    <location>
        <begin position="141"/>
        <end position="164"/>
    </location>
</feature>
<dbReference type="SUPFAM" id="SSF52113">
    <property type="entry name" value="BRCT domain"/>
    <property type="match status" value="1"/>
</dbReference>
<dbReference type="GO" id="GO:0005634">
    <property type="term" value="C:nucleus"/>
    <property type="evidence" value="ECO:0007669"/>
    <property type="project" value="TreeGrafter"/>
</dbReference>
<dbReference type="Proteomes" id="UP001283341">
    <property type="component" value="Unassembled WGS sequence"/>
</dbReference>
<dbReference type="Gene3D" id="3.40.50.10190">
    <property type="entry name" value="BRCT domain"/>
    <property type="match status" value="1"/>
</dbReference>
<reference evidence="3" key="1">
    <citation type="journal article" date="2023" name="Mol. Phylogenet. Evol.">
        <title>Genome-scale phylogeny and comparative genomics of the fungal order Sordariales.</title>
        <authorList>
            <person name="Hensen N."/>
            <person name="Bonometti L."/>
            <person name="Westerberg I."/>
            <person name="Brannstrom I.O."/>
            <person name="Guillou S."/>
            <person name="Cros-Aarteil S."/>
            <person name="Calhoun S."/>
            <person name="Haridas S."/>
            <person name="Kuo A."/>
            <person name="Mondo S."/>
            <person name="Pangilinan J."/>
            <person name="Riley R."/>
            <person name="LaButti K."/>
            <person name="Andreopoulos B."/>
            <person name="Lipzen A."/>
            <person name="Chen C."/>
            <person name="Yan M."/>
            <person name="Daum C."/>
            <person name="Ng V."/>
            <person name="Clum A."/>
            <person name="Steindorff A."/>
            <person name="Ohm R.A."/>
            <person name="Martin F."/>
            <person name="Silar P."/>
            <person name="Natvig D.O."/>
            <person name="Lalanne C."/>
            <person name="Gautier V."/>
            <person name="Ament-Velasquez S.L."/>
            <person name="Kruys A."/>
            <person name="Hutchinson M.I."/>
            <person name="Powell A.J."/>
            <person name="Barry K."/>
            <person name="Miller A.N."/>
            <person name="Grigoriev I.V."/>
            <person name="Debuchy R."/>
            <person name="Gladieux P."/>
            <person name="Hiltunen Thoren M."/>
            <person name="Johannesson H."/>
        </authorList>
    </citation>
    <scope>NUCLEOTIDE SEQUENCE</scope>
    <source>
        <strain evidence="3">CBS 118394</strain>
    </source>
</reference>
<dbReference type="AlphaFoldDB" id="A0AAE0IHY3"/>
<organism evidence="3 4">
    <name type="scientific">Apodospora peruviana</name>
    <dbReference type="NCBI Taxonomy" id="516989"/>
    <lineage>
        <taxon>Eukaryota</taxon>
        <taxon>Fungi</taxon>
        <taxon>Dikarya</taxon>
        <taxon>Ascomycota</taxon>
        <taxon>Pezizomycotina</taxon>
        <taxon>Sordariomycetes</taxon>
        <taxon>Sordariomycetidae</taxon>
        <taxon>Sordariales</taxon>
        <taxon>Lasiosphaeriaceae</taxon>
        <taxon>Apodospora</taxon>
    </lineage>
</organism>
<dbReference type="PANTHER" id="PTHR45990">
    <property type="entry name" value="DNA REPAIR PROTEIN REV1"/>
    <property type="match status" value="1"/>
</dbReference>
<sequence length="325" mass="35369">MTELQPPPSNQLQQRQQRGHSHGLPARTRPFDSWNSSSTGHQRAETRGPPGWRESRTLKLQSQFRAGHSGGERIVDRVGAGSDDFDESRGVLVRKDVRARAMNSVADILRNPDTMRSQPPPGPGRGGRDERSCSPATATDRMGKKEDDGAVNEPQDRLPSAERDCPPLFMEVAEAEPRRSDVSSSTTQVQQQQHQEQTAGAGRHIFDGLVIYVNGSTYPLISDHKLKRLLAEHGARTAIHLGRRQVTHVILGRPAGPNIGAGGGLAGGKLEKEIRRVGGCGIKYVGVEWVLESVKAGKRLPEARFANLKIAAKGQQSVLGAFSKK</sequence>
<accession>A0AAE0IHY3</accession>
<proteinExistence type="predicted"/>
<dbReference type="GO" id="GO:0003887">
    <property type="term" value="F:DNA-directed DNA polymerase activity"/>
    <property type="evidence" value="ECO:0007669"/>
    <property type="project" value="TreeGrafter"/>
</dbReference>
<dbReference type="EMBL" id="JAUEDM010000002">
    <property type="protein sequence ID" value="KAK3325260.1"/>
    <property type="molecule type" value="Genomic_DNA"/>
</dbReference>
<evidence type="ECO:0000313" key="3">
    <source>
        <dbReference type="EMBL" id="KAK3325260.1"/>
    </source>
</evidence>
<feature type="region of interest" description="Disordered" evidence="1">
    <location>
        <begin position="104"/>
        <end position="164"/>
    </location>
</feature>
<dbReference type="GO" id="GO:0042276">
    <property type="term" value="P:error-prone translesion synthesis"/>
    <property type="evidence" value="ECO:0007669"/>
    <property type="project" value="TreeGrafter"/>
</dbReference>
<reference evidence="3" key="2">
    <citation type="submission" date="2023-06" db="EMBL/GenBank/DDBJ databases">
        <authorList>
            <consortium name="Lawrence Berkeley National Laboratory"/>
            <person name="Haridas S."/>
            <person name="Hensen N."/>
            <person name="Bonometti L."/>
            <person name="Westerberg I."/>
            <person name="Brannstrom I.O."/>
            <person name="Guillou S."/>
            <person name="Cros-Aarteil S."/>
            <person name="Calhoun S."/>
            <person name="Kuo A."/>
            <person name="Mondo S."/>
            <person name="Pangilinan J."/>
            <person name="Riley R."/>
            <person name="Labutti K."/>
            <person name="Andreopoulos B."/>
            <person name="Lipzen A."/>
            <person name="Chen C."/>
            <person name="Yanf M."/>
            <person name="Daum C."/>
            <person name="Ng V."/>
            <person name="Clum A."/>
            <person name="Steindorff A."/>
            <person name="Ohm R."/>
            <person name="Martin F."/>
            <person name="Silar P."/>
            <person name="Natvig D."/>
            <person name="Lalanne C."/>
            <person name="Gautier V."/>
            <person name="Ament-Velasquez S.L."/>
            <person name="Kruys A."/>
            <person name="Hutchinson M.I."/>
            <person name="Powell A.J."/>
            <person name="Barry K."/>
            <person name="Miller A.N."/>
            <person name="Grigoriev I.V."/>
            <person name="Debuchy R."/>
            <person name="Gladieux P."/>
            <person name="Thoren M.H."/>
            <person name="Johannesson H."/>
        </authorList>
    </citation>
    <scope>NUCLEOTIDE SEQUENCE</scope>
    <source>
        <strain evidence="3">CBS 118394</strain>
    </source>
</reference>
<dbReference type="InterPro" id="IPR036420">
    <property type="entry name" value="BRCT_dom_sf"/>
</dbReference>
<comment type="caution">
    <text evidence="3">The sequence shown here is derived from an EMBL/GenBank/DDBJ whole genome shotgun (WGS) entry which is preliminary data.</text>
</comment>
<evidence type="ECO:0000259" key="2">
    <source>
        <dbReference type="PROSITE" id="PS50172"/>
    </source>
</evidence>
<dbReference type="Pfam" id="PF00533">
    <property type="entry name" value="BRCT"/>
    <property type="match status" value="1"/>
</dbReference>
<dbReference type="PROSITE" id="PS50172">
    <property type="entry name" value="BRCT"/>
    <property type="match status" value="1"/>
</dbReference>
<dbReference type="GO" id="GO:0017125">
    <property type="term" value="F:deoxycytidyl transferase activity"/>
    <property type="evidence" value="ECO:0007669"/>
    <property type="project" value="TreeGrafter"/>
</dbReference>
<keyword evidence="4" id="KW-1185">Reference proteome</keyword>
<feature type="region of interest" description="Disordered" evidence="1">
    <location>
        <begin position="1"/>
        <end position="87"/>
    </location>
</feature>
<dbReference type="InterPro" id="IPR001357">
    <property type="entry name" value="BRCT_dom"/>
</dbReference>
<feature type="domain" description="BRCT" evidence="2">
    <location>
        <begin position="201"/>
        <end position="307"/>
    </location>
</feature>
<evidence type="ECO:0000256" key="1">
    <source>
        <dbReference type="SAM" id="MobiDB-lite"/>
    </source>
</evidence>
<dbReference type="SMART" id="SM00292">
    <property type="entry name" value="BRCT"/>
    <property type="match status" value="1"/>
</dbReference>